<dbReference type="InterPro" id="IPR030217">
    <property type="entry name" value="NXF_fam"/>
</dbReference>
<dbReference type="PANTHER" id="PTHR10662:SF22">
    <property type="entry name" value="NUCLEAR RNA EXPORT FACTOR 1"/>
    <property type="match status" value="1"/>
</dbReference>
<sequence length="474" mass="52703">MALTYSLFGQKLEDVFQQMTERDDGNIKDPFQKTMSCGGVAEEEKLKSAAEQTGKREGHTATSASTGRGGGFAAGGLGFAHVSMYGGSTRKEKKKCRRKRPNKGGQRRGGYRLTSRFNPYADVRLQSSNPRTMPMLPMVLVPAELFGQCSGTQVYKAMHSNTAKVVAEDGRDRITVPVESKGQDIETHVHNAESSSTVEEGAEVSQPKAVDSKLGAEESAKDDWHKITVLHGKRYKKEWLTNQLQKLCPVPFQPTDLHYAKAHMVFYVPDKTTANGLNSISKKIKTKIGFKLIILTKPEIPPSLQVVDEATMEAMKLCIVKRFDAATSSLNLSNIYWDTELKALNIRVPLNQKKYMNSVIAIIKDNVPVIDHLDMSDNKLYSLNGLADLVSVRGGVTSLNISHNELKSESELDKIEGWNLEMLWMNDNPLCNHYCEQYTYTSTVRRRFPNVVRLDGQAVLPANCNITSAVEAQL</sequence>
<evidence type="ECO:0000259" key="4">
    <source>
        <dbReference type="Pfam" id="PF09162"/>
    </source>
</evidence>
<accession>A0A8J9Z027</accession>
<dbReference type="Gene3D" id="3.30.70.330">
    <property type="match status" value="1"/>
</dbReference>
<feature type="domain" description="Nuclear RNA export factor Tap RNA-binding" evidence="4">
    <location>
        <begin position="224"/>
        <end position="302"/>
    </location>
</feature>
<dbReference type="GO" id="GO:0005634">
    <property type="term" value="C:nucleus"/>
    <property type="evidence" value="ECO:0007669"/>
    <property type="project" value="TreeGrafter"/>
</dbReference>
<proteinExistence type="predicted"/>
<dbReference type="GO" id="GO:0016973">
    <property type="term" value="P:poly(A)+ mRNA export from nucleus"/>
    <property type="evidence" value="ECO:0007669"/>
    <property type="project" value="TreeGrafter"/>
</dbReference>
<keyword evidence="2" id="KW-0677">Repeat</keyword>
<dbReference type="FunFam" id="3.80.10.10:FF:000384">
    <property type="entry name" value="Nuclear RNA export factor 1"/>
    <property type="match status" value="1"/>
</dbReference>
<feature type="compositionally biased region" description="Basic and acidic residues" evidence="3">
    <location>
        <begin position="44"/>
        <end position="59"/>
    </location>
</feature>
<evidence type="ECO:0000256" key="3">
    <source>
        <dbReference type="SAM" id="MobiDB-lite"/>
    </source>
</evidence>
<dbReference type="EMBL" id="OV696699">
    <property type="protein sequence ID" value="CAH1244792.1"/>
    <property type="molecule type" value="Genomic_DNA"/>
</dbReference>
<dbReference type="GO" id="GO:0003723">
    <property type="term" value="F:RNA binding"/>
    <property type="evidence" value="ECO:0007669"/>
    <property type="project" value="InterPro"/>
</dbReference>
<dbReference type="Gene3D" id="3.80.10.10">
    <property type="entry name" value="Ribonuclease Inhibitor"/>
    <property type="match status" value="1"/>
</dbReference>
<dbReference type="InterPro" id="IPR015245">
    <property type="entry name" value="Tap_RNA-bd"/>
</dbReference>
<evidence type="ECO:0000313" key="7">
    <source>
        <dbReference type="Proteomes" id="UP000838412"/>
    </source>
</evidence>
<evidence type="ECO:0000259" key="5">
    <source>
        <dbReference type="Pfam" id="PF24048"/>
    </source>
</evidence>
<protein>
    <submittedName>
        <fullName evidence="6">NXF1 protein</fullName>
    </submittedName>
</protein>
<dbReference type="OrthoDB" id="25872at2759"/>
<dbReference type="GO" id="GO:0005737">
    <property type="term" value="C:cytoplasm"/>
    <property type="evidence" value="ECO:0007669"/>
    <property type="project" value="InterPro"/>
</dbReference>
<evidence type="ECO:0000256" key="1">
    <source>
        <dbReference type="ARBA" id="ARBA00022614"/>
    </source>
</evidence>
<dbReference type="SUPFAM" id="SSF54928">
    <property type="entry name" value="RNA-binding domain, RBD"/>
    <property type="match status" value="1"/>
</dbReference>
<dbReference type="PANTHER" id="PTHR10662">
    <property type="entry name" value="NUCLEAR RNA EXPORT FACTOR"/>
    <property type="match status" value="1"/>
</dbReference>
<feature type="region of interest" description="Disordered" evidence="3">
    <location>
        <begin position="193"/>
        <end position="217"/>
    </location>
</feature>
<feature type="compositionally biased region" description="Basic residues" evidence="3">
    <location>
        <begin position="91"/>
        <end position="110"/>
    </location>
</feature>
<gene>
    <name evidence="6" type="primary">NXF1</name>
    <name evidence="6" type="ORF">BLAG_LOCUS7340</name>
</gene>
<feature type="region of interest" description="Disordered" evidence="3">
    <location>
        <begin position="44"/>
        <end position="69"/>
    </location>
</feature>
<keyword evidence="7" id="KW-1185">Reference proteome</keyword>
<dbReference type="AlphaFoldDB" id="A0A8J9Z027"/>
<evidence type="ECO:0000256" key="2">
    <source>
        <dbReference type="ARBA" id="ARBA00022737"/>
    </source>
</evidence>
<dbReference type="InterPro" id="IPR012677">
    <property type="entry name" value="Nucleotide-bd_a/b_plait_sf"/>
</dbReference>
<dbReference type="Pfam" id="PF09162">
    <property type="entry name" value="Tap-RNA_bind"/>
    <property type="match status" value="1"/>
</dbReference>
<feature type="domain" description="NXF1/2/3/5-like leucine-rich repeat" evidence="5">
    <location>
        <begin position="321"/>
        <end position="456"/>
    </location>
</feature>
<organism evidence="6 7">
    <name type="scientific">Branchiostoma lanceolatum</name>
    <name type="common">Common lancelet</name>
    <name type="synonym">Amphioxus lanceolatum</name>
    <dbReference type="NCBI Taxonomy" id="7740"/>
    <lineage>
        <taxon>Eukaryota</taxon>
        <taxon>Metazoa</taxon>
        <taxon>Chordata</taxon>
        <taxon>Cephalochordata</taxon>
        <taxon>Leptocardii</taxon>
        <taxon>Amphioxiformes</taxon>
        <taxon>Branchiostomatidae</taxon>
        <taxon>Branchiostoma</taxon>
    </lineage>
</organism>
<keyword evidence="1" id="KW-0433">Leucine-rich repeat</keyword>
<reference evidence="6" key="1">
    <citation type="submission" date="2022-01" db="EMBL/GenBank/DDBJ databases">
        <authorList>
            <person name="Braso-Vives M."/>
        </authorList>
    </citation>
    <scope>NUCLEOTIDE SEQUENCE</scope>
</reference>
<evidence type="ECO:0000313" key="6">
    <source>
        <dbReference type="EMBL" id="CAH1244792.1"/>
    </source>
</evidence>
<dbReference type="InterPro" id="IPR032675">
    <property type="entry name" value="LRR_dom_sf"/>
</dbReference>
<dbReference type="Pfam" id="PF24048">
    <property type="entry name" value="LRR_NXF1-5"/>
    <property type="match status" value="1"/>
</dbReference>
<dbReference type="SUPFAM" id="SSF52058">
    <property type="entry name" value="L domain-like"/>
    <property type="match status" value="1"/>
</dbReference>
<dbReference type="InterPro" id="IPR057125">
    <property type="entry name" value="NXF1/2/3/5-like_LRR"/>
</dbReference>
<dbReference type="InterPro" id="IPR035979">
    <property type="entry name" value="RBD_domain_sf"/>
</dbReference>
<feature type="region of interest" description="Disordered" evidence="3">
    <location>
        <begin position="86"/>
        <end position="113"/>
    </location>
</feature>
<dbReference type="Proteomes" id="UP000838412">
    <property type="component" value="Chromosome 14"/>
</dbReference>
<name>A0A8J9Z027_BRALA</name>